<keyword evidence="1" id="KW-0175">Coiled coil</keyword>
<dbReference type="Pfam" id="PF10146">
    <property type="entry name" value="zf-C4H2"/>
    <property type="match status" value="1"/>
</dbReference>
<sequence length="268" mass="29903">MMHLLKDEPEMSHMNATEASISPSNPITVEEQQQLVQELYKIAETKWKWEDFFSQRKEFLSEYAEFTSTEEFIHDTQKTINELNQEKDAHSELIQQINQDRADLENVISEVKEEHSQSKRALNEKFELISNLYEQTSHLVKDAIGSEAENHPETLLSPSLIPQSLPFIAAPKTISSKNSNPSTNSSTAEPCNPRVSSSGSQQPAAVISPSTVAAMQAQYLNQFKSNPAVAAAAAAQMMFNFNGSSPNEQARHSQRTNRNPSQQPCVPG</sequence>
<reference evidence="4" key="1">
    <citation type="submission" date="2022-11" db="UniProtKB">
        <authorList>
            <consortium name="WormBaseParasite"/>
        </authorList>
    </citation>
    <scope>IDENTIFICATION</scope>
</reference>
<dbReference type="WBParaSite" id="jg6537">
    <property type="protein sequence ID" value="jg6537"/>
    <property type="gene ID" value="jg6537"/>
</dbReference>
<accession>A0A915EHZ5</accession>
<feature type="compositionally biased region" description="Polar residues" evidence="2">
    <location>
        <begin position="194"/>
        <end position="203"/>
    </location>
</feature>
<dbReference type="GO" id="GO:0045666">
    <property type="term" value="P:positive regulation of neuron differentiation"/>
    <property type="evidence" value="ECO:0007669"/>
    <property type="project" value="TreeGrafter"/>
</dbReference>
<feature type="coiled-coil region" evidence="1">
    <location>
        <begin position="73"/>
        <end position="121"/>
    </location>
</feature>
<evidence type="ECO:0000313" key="3">
    <source>
        <dbReference type="Proteomes" id="UP000887574"/>
    </source>
</evidence>
<evidence type="ECO:0000256" key="2">
    <source>
        <dbReference type="SAM" id="MobiDB-lite"/>
    </source>
</evidence>
<organism evidence="3 4">
    <name type="scientific">Ditylenchus dipsaci</name>
    <dbReference type="NCBI Taxonomy" id="166011"/>
    <lineage>
        <taxon>Eukaryota</taxon>
        <taxon>Metazoa</taxon>
        <taxon>Ecdysozoa</taxon>
        <taxon>Nematoda</taxon>
        <taxon>Chromadorea</taxon>
        <taxon>Rhabditida</taxon>
        <taxon>Tylenchina</taxon>
        <taxon>Tylenchomorpha</taxon>
        <taxon>Sphaerularioidea</taxon>
        <taxon>Anguinidae</taxon>
        <taxon>Anguininae</taxon>
        <taxon>Ditylenchus</taxon>
    </lineage>
</organism>
<dbReference type="PANTHER" id="PTHR31058:SF10">
    <property type="entry name" value="C4H2-TYPE DOMAIN-CONTAINING PROTEIN"/>
    <property type="match status" value="1"/>
</dbReference>
<feature type="region of interest" description="Disordered" evidence="2">
    <location>
        <begin position="172"/>
        <end position="203"/>
    </location>
</feature>
<dbReference type="GO" id="GO:0005634">
    <property type="term" value="C:nucleus"/>
    <property type="evidence" value="ECO:0007669"/>
    <property type="project" value="TreeGrafter"/>
</dbReference>
<feature type="compositionally biased region" description="Polar residues" evidence="2">
    <location>
        <begin position="256"/>
        <end position="268"/>
    </location>
</feature>
<dbReference type="InterPro" id="IPR018482">
    <property type="entry name" value="Znf-C4H2"/>
</dbReference>
<protein>
    <submittedName>
        <fullName evidence="4">Uncharacterized protein</fullName>
    </submittedName>
</protein>
<evidence type="ECO:0000313" key="4">
    <source>
        <dbReference type="WBParaSite" id="jg6537"/>
    </source>
</evidence>
<feature type="region of interest" description="Disordered" evidence="2">
    <location>
        <begin position="241"/>
        <end position="268"/>
    </location>
</feature>
<evidence type="ECO:0000256" key="1">
    <source>
        <dbReference type="SAM" id="Coils"/>
    </source>
</evidence>
<dbReference type="Proteomes" id="UP000887574">
    <property type="component" value="Unplaced"/>
</dbReference>
<name>A0A915EHZ5_9BILA</name>
<proteinExistence type="predicted"/>
<dbReference type="AlphaFoldDB" id="A0A915EHZ5"/>
<feature type="compositionally biased region" description="Low complexity" evidence="2">
    <location>
        <begin position="172"/>
        <end position="187"/>
    </location>
</feature>
<feature type="compositionally biased region" description="Basic and acidic residues" evidence="2">
    <location>
        <begin position="1"/>
        <end position="11"/>
    </location>
</feature>
<feature type="region of interest" description="Disordered" evidence="2">
    <location>
        <begin position="1"/>
        <end position="26"/>
    </location>
</feature>
<keyword evidence="3" id="KW-1185">Reference proteome</keyword>
<dbReference type="PANTHER" id="PTHR31058">
    <property type="entry name" value="ZINC FINGER C4H2 DOMAIN-CONTAINING PROTEIN"/>
    <property type="match status" value="1"/>
</dbReference>
<feature type="compositionally biased region" description="Polar residues" evidence="2">
    <location>
        <begin position="14"/>
        <end position="26"/>
    </location>
</feature>